<keyword evidence="2" id="KW-0132">Cell division</keyword>
<comment type="subcellular location">
    <subcellularLocation>
        <location evidence="1">Nucleus</location>
    </subcellularLocation>
</comment>
<feature type="compositionally biased region" description="Basic and acidic residues" evidence="7">
    <location>
        <begin position="262"/>
        <end position="272"/>
    </location>
</feature>
<dbReference type="GO" id="GO:0051301">
    <property type="term" value="P:cell division"/>
    <property type="evidence" value="ECO:0007669"/>
    <property type="project" value="UniProtKB-KW"/>
</dbReference>
<feature type="compositionally biased region" description="Acidic residues" evidence="7">
    <location>
        <begin position="252"/>
        <end position="261"/>
    </location>
</feature>
<dbReference type="SUPFAM" id="SSF52540">
    <property type="entry name" value="P-loop containing nucleoside triphosphate hydrolases"/>
    <property type="match status" value="1"/>
</dbReference>
<dbReference type="Gene3D" id="3.40.50.300">
    <property type="entry name" value="P-loop containing nucleotide triphosphate hydrolases"/>
    <property type="match status" value="1"/>
</dbReference>
<dbReference type="PANTHER" id="PTHR18937:SF12">
    <property type="entry name" value="STRUCTURAL MAINTENANCE OF CHROMOSOMES PROTEIN"/>
    <property type="match status" value="1"/>
</dbReference>
<keyword evidence="3" id="KW-0498">Mitosis</keyword>
<feature type="domain" description="RecF/RecN/SMC N-terminal" evidence="8">
    <location>
        <begin position="59"/>
        <end position="574"/>
    </location>
</feature>
<dbReference type="GeneID" id="94427384"/>
<dbReference type="PANTHER" id="PTHR18937">
    <property type="entry name" value="STRUCTURAL MAINTENANCE OF CHROMOSOMES SMC FAMILY MEMBER"/>
    <property type="match status" value="1"/>
</dbReference>
<feature type="region of interest" description="Disordered" evidence="7">
    <location>
        <begin position="68"/>
        <end position="87"/>
    </location>
</feature>
<keyword evidence="5" id="KW-0131">Cell cycle</keyword>
<feature type="compositionally biased region" description="Basic and acidic residues" evidence="7">
    <location>
        <begin position="431"/>
        <end position="441"/>
    </location>
</feature>
<keyword evidence="4" id="KW-0539">Nucleus</keyword>
<evidence type="ECO:0000256" key="3">
    <source>
        <dbReference type="ARBA" id="ARBA00022776"/>
    </source>
</evidence>
<dbReference type="Pfam" id="PF02463">
    <property type="entry name" value="SMC_N"/>
    <property type="match status" value="1"/>
</dbReference>
<evidence type="ECO:0000256" key="1">
    <source>
        <dbReference type="ARBA" id="ARBA00004123"/>
    </source>
</evidence>
<feature type="compositionally biased region" description="Basic and acidic residues" evidence="7">
    <location>
        <begin position="70"/>
        <end position="87"/>
    </location>
</feature>
<feature type="compositionally biased region" description="Basic and acidic residues" evidence="7">
    <location>
        <begin position="211"/>
        <end position="233"/>
    </location>
</feature>
<keyword evidence="6" id="KW-0175">Coiled coil</keyword>
<dbReference type="AlphaFoldDB" id="A0A2C6L294"/>
<evidence type="ECO:0000256" key="5">
    <source>
        <dbReference type="ARBA" id="ARBA00023306"/>
    </source>
</evidence>
<dbReference type="Proteomes" id="UP000221165">
    <property type="component" value="Unassembled WGS sequence"/>
</dbReference>
<dbReference type="EMBL" id="MIGC01001791">
    <property type="protein sequence ID" value="PHJ22178.1"/>
    <property type="molecule type" value="Genomic_DNA"/>
</dbReference>
<keyword evidence="10" id="KW-1185">Reference proteome</keyword>
<gene>
    <name evidence="9" type="ORF">CSUI_003978</name>
</gene>
<dbReference type="InterPro" id="IPR003395">
    <property type="entry name" value="RecF/RecN/SMC_N"/>
</dbReference>
<reference evidence="9 10" key="1">
    <citation type="journal article" date="2017" name="Int. J. Parasitol.">
        <title>The genome of the protozoan parasite Cystoisospora suis and a reverse vaccinology approach to identify vaccine candidates.</title>
        <authorList>
            <person name="Palmieri N."/>
            <person name="Shrestha A."/>
            <person name="Ruttkowski B."/>
            <person name="Beck T."/>
            <person name="Vogl C."/>
            <person name="Tomley F."/>
            <person name="Blake D.P."/>
            <person name="Joachim A."/>
        </authorList>
    </citation>
    <scope>NUCLEOTIDE SEQUENCE [LARGE SCALE GENOMIC DNA]</scope>
    <source>
        <strain evidence="9 10">Wien I</strain>
    </source>
</reference>
<feature type="compositionally biased region" description="Polar residues" evidence="7">
    <location>
        <begin position="646"/>
        <end position="661"/>
    </location>
</feature>
<feature type="compositionally biased region" description="Acidic residues" evidence="7">
    <location>
        <begin position="273"/>
        <end position="283"/>
    </location>
</feature>
<dbReference type="GO" id="GO:0005634">
    <property type="term" value="C:nucleus"/>
    <property type="evidence" value="ECO:0007669"/>
    <property type="project" value="UniProtKB-SubCell"/>
</dbReference>
<organism evidence="9 10">
    <name type="scientific">Cystoisospora suis</name>
    <dbReference type="NCBI Taxonomy" id="483139"/>
    <lineage>
        <taxon>Eukaryota</taxon>
        <taxon>Sar</taxon>
        <taxon>Alveolata</taxon>
        <taxon>Apicomplexa</taxon>
        <taxon>Conoidasida</taxon>
        <taxon>Coccidia</taxon>
        <taxon>Eucoccidiorida</taxon>
        <taxon>Eimeriorina</taxon>
        <taxon>Sarcocystidae</taxon>
        <taxon>Cystoisospora</taxon>
    </lineage>
</organism>
<feature type="compositionally biased region" description="Low complexity" evidence="7">
    <location>
        <begin position="596"/>
        <end position="609"/>
    </location>
</feature>
<evidence type="ECO:0000313" key="9">
    <source>
        <dbReference type="EMBL" id="PHJ22178.1"/>
    </source>
</evidence>
<feature type="compositionally biased region" description="Acidic residues" evidence="7">
    <location>
        <begin position="198"/>
        <end position="210"/>
    </location>
</feature>
<dbReference type="GO" id="GO:0007062">
    <property type="term" value="P:sister chromatid cohesion"/>
    <property type="evidence" value="ECO:0007669"/>
    <property type="project" value="TreeGrafter"/>
</dbReference>
<comment type="caution">
    <text evidence="9">The sequence shown here is derived from an EMBL/GenBank/DDBJ whole genome shotgun (WGS) entry which is preliminary data.</text>
</comment>
<accession>A0A2C6L294</accession>
<feature type="region of interest" description="Disordered" evidence="7">
    <location>
        <begin position="596"/>
        <end position="663"/>
    </location>
</feature>
<evidence type="ECO:0000256" key="4">
    <source>
        <dbReference type="ARBA" id="ARBA00023242"/>
    </source>
</evidence>
<dbReference type="GO" id="GO:0003677">
    <property type="term" value="F:DNA binding"/>
    <property type="evidence" value="ECO:0007669"/>
    <property type="project" value="TreeGrafter"/>
</dbReference>
<dbReference type="VEuPathDB" id="ToxoDB:CSUI_003978"/>
<dbReference type="RefSeq" id="XP_067923855.1">
    <property type="nucleotide sequence ID" value="XM_068064173.1"/>
</dbReference>
<evidence type="ECO:0000256" key="2">
    <source>
        <dbReference type="ARBA" id="ARBA00022618"/>
    </source>
</evidence>
<feature type="coiled-coil region" evidence="6">
    <location>
        <begin position="357"/>
        <end position="384"/>
    </location>
</feature>
<evidence type="ECO:0000256" key="7">
    <source>
        <dbReference type="SAM" id="MobiDB-lite"/>
    </source>
</evidence>
<evidence type="ECO:0000256" key="6">
    <source>
        <dbReference type="SAM" id="Coils"/>
    </source>
</evidence>
<feature type="region of interest" description="Disordered" evidence="7">
    <location>
        <begin position="144"/>
        <end position="167"/>
    </location>
</feature>
<feature type="compositionally biased region" description="Basic and acidic residues" evidence="7">
    <location>
        <begin position="240"/>
        <end position="251"/>
    </location>
</feature>
<dbReference type="GO" id="GO:0008278">
    <property type="term" value="C:cohesin complex"/>
    <property type="evidence" value="ECO:0007669"/>
    <property type="project" value="TreeGrafter"/>
</dbReference>
<evidence type="ECO:0000313" key="10">
    <source>
        <dbReference type="Proteomes" id="UP000221165"/>
    </source>
</evidence>
<sequence>MHCSLQQQQLKHFAPLDEMVGRQHVRLDQRRLQLGLQSRRAEAASLHAQEAHLKAELADCSDRLSQLKQKMKEGGSDQRWGEKRRARDDEQRLLRQLELTEKEVEDAEKKKDKNEEECKKLQEDLRRYEKDLLQIRERVDAVRSEQQRLAREEKAAIGRKKQREEDKLRILRQADQKGIRLPLTSGTWRGVRAVIYGDDDDDDQEESEESERERKEGDRTRRLGPETRSETRRRQWKFYRSSEMRHPRNEWSSDEGEEDEEGEKKDKKKEGKDEVEDDDEEEERGPIRPEEKMFEVDFAKLSPEKREFISSHKTAPSILSEAASSQEKILLARAARLRGLRPNLKVTEKEKKNREQVTALQQETVQCREKAKDAEQRLEHLRRERNVRFLTCFEHCRHAVNFFFRELTHLSMEALRWESSSSRSSSKQRKGGGEVKNEGRHHEIVPALPMGEGSAFLELEFDSHNVLGVEEEAFSCGVAFICVPPGKRVLPLHLLSGGERLVAALSLVLALLSFVPRIPFLLFDEVDAPLDPHRRQNLARTIKMISQRAGLQVLFVSLKDKMFSTAQTLVGVAKIPPSGLSRCFFLDLTPYQTKRSSLSHAPSSTSHSAIGDHERTPQYNRRRQYEEQPEGEQQQHASCLDRQGEETSISTMGKLSQSLSQTRRRISSSVAGLHEEDFYSSSVSEEKRRRGALVVKGEIEERRRGGTNADSSLERRKRQGADMTVAMGF</sequence>
<feature type="region of interest" description="Disordered" evidence="7">
    <location>
        <begin position="421"/>
        <end position="441"/>
    </location>
</feature>
<proteinExistence type="predicted"/>
<feature type="region of interest" description="Disordered" evidence="7">
    <location>
        <begin position="699"/>
        <end position="729"/>
    </location>
</feature>
<evidence type="ECO:0000259" key="8">
    <source>
        <dbReference type="Pfam" id="PF02463"/>
    </source>
</evidence>
<dbReference type="InterPro" id="IPR027417">
    <property type="entry name" value="P-loop_NTPase"/>
</dbReference>
<feature type="region of interest" description="Disordered" evidence="7">
    <location>
        <begin position="198"/>
        <end position="292"/>
    </location>
</feature>
<name>A0A2C6L294_9APIC</name>
<protein>
    <submittedName>
        <fullName evidence="9">Smc n terminal domain-containing protein</fullName>
    </submittedName>
</protein>
<dbReference type="OrthoDB" id="5575062at2759"/>